<sequence>MRLLNIMLTKAKGGDGLMARHYHDALTAEGYDVLSIGHPDGMLSDLPGFRPLNNRFISDPICALRLAGYAHSFRPDLVIAHGNRAGRACMLPFIGTRQRTVQVLHTPSYKPHLKDVSAALCVSGRVREGAETRFPDLRLFDVANFSHLRALPVKSKPNAVPVIGAMGRLHSIKGFDLLLEACVELRAAGQRFELRIAGDGPERAALETLTRQLRLEDHVRFCGWANDPAAFFRDVDLFVLPSRQESFGLVIIEALAAGVPVVASDTEGPREVLRGGQFGALFPKENTAALAQALGGVLDNGTQWLRRAREAQAYAIESFGFDAGRRRLRRTVEALA</sequence>
<proteinExistence type="predicted"/>
<protein>
    <submittedName>
        <fullName evidence="2">Glycosyl transferase in large core OS assembly cluster</fullName>
    </submittedName>
</protein>
<dbReference type="EMBL" id="AP018828">
    <property type="protein sequence ID" value="BBF81811.1"/>
    <property type="molecule type" value="Genomic_DNA"/>
</dbReference>
<dbReference type="SUPFAM" id="SSF53756">
    <property type="entry name" value="UDP-Glycosyltransferase/glycogen phosphorylase"/>
    <property type="match status" value="1"/>
</dbReference>
<gene>
    <name evidence="2" type="ORF">EM6_2419</name>
</gene>
<keyword evidence="2" id="KW-0808">Transferase</keyword>
<organism evidence="2 3">
    <name type="scientific">Asticcacaulis excentricus</name>
    <dbReference type="NCBI Taxonomy" id="78587"/>
    <lineage>
        <taxon>Bacteria</taxon>
        <taxon>Pseudomonadati</taxon>
        <taxon>Pseudomonadota</taxon>
        <taxon>Alphaproteobacteria</taxon>
        <taxon>Caulobacterales</taxon>
        <taxon>Caulobacteraceae</taxon>
        <taxon>Asticcacaulis</taxon>
    </lineage>
</organism>
<dbReference type="OrthoDB" id="529131at2"/>
<dbReference type="Proteomes" id="UP000278756">
    <property type="component" value="Chromosome 2"/>
</dbReference>
<dbReference type="InterPro" id="IPR001296">
    <property type="entry name" value="Glyco_trans_1"/>
</dbReference>
<dbReference type="PANTHER" id="PTHR12526:SF630">
    <property type="entry name" value="GLYCOSYLTRANSFERASE"/>
    <property type="match status" value="1"/>
</dbReference>
<dbReference type="PANTHER" id="PTHR12526">
    <property type="entry name" value="GLYCOSYLTRANSFERASE"/>
    <property type="match status" value="1"/>
</dbReference>
<dbReference type="Pfam" id="PF00534">
    <property type="entry name" value="Glycos_transf_1"/>
    <property type="match status" value="1"/>
</dbReference>
<accession>A0A3G9G7F3</accession>
<dbReference type="Gene3D" id="3.40.50.2000">
    <property type="entry name" value="Glycogen Phosphorylase B"/>
    <property type="match status" value="2"/>
</dbReference>
<dbReference type="GO" id="GO:0016740">
    <property type="term" value="F:transferase activity"/>
    <property type="evidence" value="ECO:0007669"/>
    <property type="project" value="UniProtKB-KW"/>
</dbReference>
<dbReference type="RefSeq" id="WP_126423406.1">
    <property type="nucleotide sequence ID" value="NZ_AP018828.1"/>
</dbReference>
<evidence type="ECO:0000313" key="2">
    <source>
        <dbReference type="EMBL" id="BBF81811.1"/>
    </source>
</evidence>
<name>A0A3G9G7F3_9CAUL</name>
<feature type="domain" description="Glycosyl transferase family 1" evidence="1">
    <location>
        <begin position="156"/>
        <end position="304"/>
    </location>
</feature>
<reference evidence="3" key="1">
    <citation type="journal article" date="2017" name="Biotechnol. Biofuels">
        <title>Evaluation of environmental bacterial communities as a factor affecting the growth of duckweed Lemna minor.</title>
        <authorList>
            <person name="Ishizawa H."/>
            <person name="Kuroda M."/>
            <person name="Morikawa M."/>
            <person name="Ike M."/>
        </authorList>
    </citation>
    <scope>NUCLEOTIDE SEQUENCE [LARGE SCALE GENOMIC DNA]</scope>
    <source>
        <strain evidence="3">M6</strain>
    </source>
</reference>
<evidence type="ECO:0000313" key="3">
    <source>
        <dbReference type="Proteomes" id="UP000278756"/>
    </source>
</evidence>
<evidence type="ECO:0000259" key="1">
    <source>
        <dbReference type="Pfam" id="PF00534"/>
    </source>
</evidence>
<reference evidence="3" key="2">
    <citation type="journal article" date="2017" name="Plant Physiol. Biochem.">
        <title>Differential oxidative and antioxidative response of duckweed Lemna minor toward plant growth promoting/inhibiting bacteria.</title>
        <authorList>
            <person name="Ishizawa H."/>
            <person name="Kuroda M."/>
            <person name="Morikawa M."/>
            <person name="Ike M."/>
        </authorList>
    </citation>
    <scope>NUCLEOTIDE SEQUENCE [LARGE SCALE GENOMIC DNA]</scope>
    <source>
        <strain evidence="3">M6</strain>
    </source>
</reference>
<dbReference type="AlphaFoldDB" id="A0A3G9G7F3"/>
<dbReference type="CDD" id="cd03811">
    <property type="entry name" value="GT4_GT28_WabH-like"/>
    <property type="match status" value="1"/>
</dbReference>